<reference evidence="1 2" key="1">
    <citation type="submission" date="2014-04" db="EMBL/GenBank/DDBJ databases">
        <authorList>
            <consortium name="DOE Joint Genome Institute"/>
            <person name="Kuo A."/>
            <person name="Kohler A."/>
            <person name="Costa M.D."/>
            <person name="Nagy L.G."/>
            <person name="Floudas D."/>
            <person name="Copeland A."/>
            <person name="Barry K.W."/>
            <person name="Cichocki N."/>
            <person name="Veneault-Fourrey C."/>
            <person name="LaButti K."/>
            <person name="Lindquist E.A."/>
            <person name="Lipzen A."/>
            <person name="Lundell T."/>
            <person name="Morin E."/>
            <person name="Murat C."/>
            <person name="Sun H."/>
            <person name="Tunlid A."/>
            <person name="Henrissat B."/>
            <person name="Grigoriev I.V."/>
            <person name="Hibbett D.S."/>
            <person name="Martin F."/>
            <person name="Nordberg H.P."/>
            <person name="Cantor M.N."/>
            <person name="Hua S.X."/>
        </authorList>
    </citation>
    <scope>NUCLEOTIDE SEQUENCE [LARGE SCALE GENOMIC DNA]</scope>
    <source>
        <strain evidence="1 2">441</strain>
    </source>
</reference>
<dbReference type="AlphaFoldDB" id="A0A0C9YUE5"/>
<name>A0A0C9YUE5_9AGAM</name>
<dbReference type="EMBL" id="KN833692">
    <property type="protein sequence ID" value="KIK28600.1"/>
    <property type="molecule type" value="Genomic_DNA"/>
</dbReference>
<evidence type="ECO:0000313" key="1">
    <source>
        <dbReference type="EMBL" id="KIK28600.1"/>
    </source>
</evidence>
<dbReference type="Proteomes" id="UP000054018">
    <property type="component" value="Unassembled WGS sequence"/>
</dbReference>
<protein>
    <submittedName>
        <fullName evidence="1">Uncharacterized protein</fullName>
    </submittedName>
</protein>
<accession>A0A0C9YUE5</accession>
<dbReference type="STRING" id="765257.A0A0C9YUE5"/>
<sequence>MVPQGTRGRISQTSEKQPYSFSFPIWICRVPPALSHKNITSPSGDEHGMMTRTVPIFNLAFNRDKDLPPSPPLDRDTVLLFSDNAQQFYPTGRSYSQPLPSP</sequence>
<gene>
    <name evidence="1" type="ORF">PISMIDRAFT_673668</name>
</gene>
<keyword evidence="2" id="KW-1185">Reference proteome</keyword>
<dbReference type="OrthoDB" id="430364at2759"/>
<proteinExistence type="predicted"/>
<reference evidence="2" key="2">
    <citation type="submission" date="2015-01" db="EMBL/GenBank/DDBJ databases">
        <title>Evolutionary Origins and Diversification of the Mycorrhizal Mutualists.</title>
        <authorList>
            <consortium name="DOE Joint Genome Institute"/>
            <consortium name="Mycorrhizal Genomics Consortium"/>
            <person name="Kohler A."/>
            <person name="Kuo A."/>
            <person name="Nagy L.G."/>
            <person name="Floudas D."/>
            <person name="Copeland A."/>
            <person name="Barry K.W."/>
            <person name="Cichocki N."/>
            <person name="Veneault-Fourrey C."/>
            <person name="LaButti K."/>
            <person name="Lindquist E.A."/>
            <person name="Lipzen A."/>
            <person name="Lundell T."/>
            <person name="Morin E."/>
            <person name="Murat C."/>
            <person name="Riley R."/>
            <person name="Ohm R."/>
            <person name="Sun H."/>
            <person name="Tunlid A."/>
            <person name="Henrissat B."/>
            <person name="Grigoriev I.V."/>
            <person name="Hibbett D.S."/>
            <person name="Martin F."/>
        </authorList>
    </citation>
    <scope>NUCLEOTIDE SEQUENCE [LARGE SCALE GENOMIC DNA]</scope>
    <source>
        <strain evidence="2">441</strain>
    </source>
</reference>
<organism evidence="1 2">
    <name type="scientific">Pisolithus microcarpus 441</name>
    <dbReference type="NCBI Taxonomy" id="765257"/>
    <lineage>
        <taxon>Eukaryota</taxon>
        <taxon>Fungi</taxon>
        <taxon>Dikarya</taxon>
        <taxon>Basidiomycota</taxon>
        <taxon>Agaricomycotina</taxon>
        <taxon>Agaricomycetes</taxon>
        <taxon>Agaricomycetidae</taxon>
        <taxon>Boletales</taxon>
        <taxon>Sclerodermatineae</taxon>
        <taxon>Pisolithaceae</taxon>
        <taxon>Pisolithus</taxon>
    </lineage>
</organism>
<evidence type="ECO:0000313" key="2">
    <source>
        <dbReference type="Proteomes" id="UP000054018"/>
    </source>
</evidence>
<dbReference type="HOGENOM" id="CLU_2278580_0_0_1"/>